<dbReference type="Proteomes" id="UP000319263">
    <property type="component" value="Chromosome"/>
</dbReference>
<evidence type="ECO:0000313" key="7">
    <source>
        <dbReference type="Proteomes" id="UP000319263"/>
    </source>
</evidence>
<dbReference type="SUPFAM" id="SSF46785">
    <property type="entry name" value="Winged helix' DNA-binding domain"/>
    <property type="match status" value="1"/>
</dbReference>
<dbReference type="Gene3D" id="3.40.190.10">
    <property type="entry name" value="Periplasmic binding protein-like II"/>
    <property type="match status" value="2"/>
</dbReference>
<dbReference type="AlphaFoldDB" id="A0A516Q132"/>
<dbReference type="GO" id="GO:0003700">
    <property type="term" value="F:DNA-binding transcription factor activity"/>
    <property type="evidence" value="ECO:0007669"/>
    <property type="project" value="InterPro"/>
</dbReference>
<dbReference type="InterPro" id="IPR036388">
    <property type="entry name" value="WH-like_DNA-bd_sf"/>
</dbReference>
<proteinExistence type="inferred from homology"/>
<dbReference type="SUPFAM" id="SSF53850">
    <property type="entry name" value="Periplasmic binding protein-like II"/>
    <property type="match status" value="1"/>
</dbReference>
<keyword evidence="7" id="KW-1185">Reference proteome</keyword>
<accession>A0A516Q132</accession>
<dbReference type="PRINTS" id="PR00039">
    <property type="entry name" value="HTHLYSR"/>
</dbReference>
<evidence type="ECO:0000256" key="2">
    <source>
        <dbReference type="ARBA" id="ARBA00023015"/>
    </source>
</evidence>
<evidence type="ECO:0000313" key="6">
    <source>
        <dbReference type="EMBL" id="QDP97140.1"/>
    </source>
</evidence>
<evidence type="ECO:0000256" key="4">
    <source>
        <dbReference type="ARBA" id="ARBA00023163"/>
    </source>
</evidence>
<dbReference type="FunFam" id="1.10.10.10:FF:000001">
    <property type="entry name" value="LysR family transcriptional regulator"/>
    <property type="match status" value="1"/>
</dbReference>
<evidence type="ECO:0000259" key="5">
    <source>
        <dbReference type="PROSITE" id="PS50931"/>
    </source>
</evidence>
<dbReference type="Pfam" id="PF03466">
    <property type="entry name" value="LysR_substrate"/>
    <property type="match status" value="1"/>
</dbReference>
<reference evidence="6 7" key="1">
    <citation type="submission" date="2019-07" db="EMBL/GenBank/DDBJ databases">
        <title>Microlunatus dokdonensis sp. nov. isolated from the rhizospheric soil of the wild plant Elymus tsukushiensis.</title>
        <authorList>
            <person name="Ghim S.-Y."/>
            <person name="Hwang Y.-J."/>
            <person name="Son J.-S."/>
            <person name="Shin J.-H."/>
        </authorList>
    </citation>
    <scope>NUCLEOTIDE SEQUENCE [LARGE SCALE GENOMIC DNA]</scope>
    <source>
        <strain evidence="6 7">KUDC0627</strain>
    </source>
</reference>
<feature type="domain" description="HTH lysR-type" evidence="5">
    <location>
        <begin position="1"/>
        <end position="59"/>
    </location>
</feature>
<dbReference type="InterPro" id="IPR005119">
    <property type="entry name" value="LysR_subst-bd"/>
</dbReference>
<dbReference type="Pfam" id="PF00126">
    <property type="entry name" value="HTH_1"/>
    <property type="match status" value="1"/>
</dbReference>
<dbReference type="RefSeq" id="WP_143987101.1">
    <property type="nucleotide sequence ID" value="NZ_CP041692.1"/>
</dbReference>
<dbReference type="InterPro" id="IPR036390">
    <property type="entry name" value="WH_DNA-bd_sf"/>
</dbReference>
<dbReference type="GO" id="GO:0003677">
    <property type="term" value="F:DNA binding"/>
    <property type="evidence" value="ECO:0007669"/>
    <property type="project" value="UniProtKB-KW"/>
</dbReference>
<evidence type="ECO:0000256" key="1">
    <source>
        <dbReference type="ARBA" id="ARBA00009437"/>
    </source>
</evidence>
<dbReference type="PROSITE" id="PS50931">
    <property type="entry name" value="HTH_LYSR"/>
    <property type="match status" value="1"/>
</dbReference>
<dbReference type="PANTHER" id="PTHR30346">
    <property type="entry name" value="TRANSCRIPTIONAL DUAL REGULATOR HCAR-RELATED"/>
    <property type="match status" value="1"/>
</dbReference>
<dbReference type="InterPro" id="IPR000847">
    <property type="entry name" value="LysR_HTH_N"/>
</dbReference>
<keyword evidence="2" id="KW-0805">Transcription regulation</keyword>
<dbReference type="KEGG" id="mik:FOE78_15480"/>
<protein>
    <submittedName>
        <fullName evidence="6">LysR family transcriptional regulator</fullName>
    </submittedName>
</protein>
<dbReference type="EMBL" id="CP041692">
    <property type="protein sequence ID" value="QDP97140.1"/>
    <property type="molecule type" value="Genomic_DNA"/>
</dbReference>
<name>A0A516Q132_9ACTN</name>
<dbReference type="GO" id="GO:0032993">
    <property type="term" value="C:protein-DNA complex"/>
    <property type="evidence" value="ECO:0007669"/>
    <property type="project" value="TreeGrafter"/>
</dbReference>
<dbReference type="OrthoDB" id="3181812at2"/>
<comment type="similarity">
    <text evidence="1">Belongs to the LysR transcriptional regulatory family.</text>
</comment>
<dbReference type="Gene3D" id="1.10.10.10">
    <property type="entry name" value="Winged helix-like DNA-binding domain superfamily/Winged helix DNA-binding domain"/>
    <property type="match status" value="1"/>
</dbReference>
<dbReference type="PANTHER" id="PTHR30346:SF0">
    <property type="entry name" value="HCA OPERON TRANSCRIPTIONAL ACTIVATOR HCAR"/>
    <property type="match status" value="1"/>
</dbReference>
<sequence>MEYSLAQLRGFVAVADELHFGRAAGRLQMTQPPLTRQIQALERSIGVRLLDRDREVRLTPAGAAFLVDARRLLALAEAAPESARRAAAGEVGTLRLGFTAIGAYAVLGPMLSLIHDQLPGVEVDLQELVSEEQFNALGSGRLDLCLVRPPVPDGLSALPVHAEELVLAAPVAHELAAGDEPVRLVDVSADYIGYSPEGSRYLYDVCAALIAVQDFLGAEIASQFPTMLALVRAGRGVALIPRSCTAMRIDGVVYRELDAADTRTVRLEACWNPQSQDPVLARVLPLLSEDCFSAGVLSARRRPGPRSRRGRRSAAPR</sequence>
<keyword evidence="4" id="KW-0804">Transcription</keyword>
<evidence type="ECO:0000256" key="3">
    <source>
        <dbReference type="ARBA" id="ARBA00023125"/>
    </source>
</evidence>
<keyword evidence="3" id="KW-0238">DNA-binding</keyword>
<organism evidence="6 7">
    <name type="scientific">Microlunatus elymi</name>
    <dbReference type="NCBI Taxonomy" id="2596828"/>
    <lineage>
        <taxon>Bacteria</taxon>
        <taxon>Bacillati</taxon>
        <taxon>Actinomycetota</taxon>
        <taxon>Actinomycetes</taxon>
        <taxon>Propionibacteriales</taxon>
        <taxon>Propionibacteriaceae</taxon>
        <taxon>Microlunatus</taxon>
    </lineage>
</organism>
<gene>
    <name evidence="6" type="ORF">FOE78_15480</name>
</gene>